<feature type="transmembrane region" description="Helical" evidence="9">
    <location>
        <begin position="185"/>
        <end position="212"/>
    </location>
</feature>
<dbReference type="Gene3D" id="1.20.1510.10">
    <property type="entry name" value="Cation efflux protein transmembrane domain"/>
    <property type="match status" value="1"/>
</dbReference>
<reference evidence="13" key="1">
    <citation type="submission" date="2022-10" db="EMBL/GenBank/DDBJ databases">
        <title>Culturing micro-colonial fungi from biological soil crusts in the Mojave desert and describing Neophaeococcomyces mojavensis, and introducing the new genera and species Taxawa tesnikishii.</title>
        <authorList>
            <person name="Kurbessoian T."/>
            <person name="Stajich J.E."/>
        </authorList>
    </citation>
    <scope>NUCLEOTIDE SEQUENCE</scope>
    <source>
        <strain evidence="13">TK_35</strain>
    </source>
</reference>
<dbReference type="InterPro" id="IPR027469">
    <property type="entry name" value="Cation_efflux_TMD_sf"/>
</dbReference>
<keyword evidence="7 9" id="KW-0472">Membrane</keyword>
<name>A0AA38YB19_9EURO</name>
<dbReference type="Pfam" id="PF00009">
    <property type="entry name" value="GTP_EFTU"/>
    <property type="match status" value="1"/>
</dbReference>
<keyword evidence="4 9" id="KW-0812">Transmembrane</keyword>
<dbReference type="Pfam" id="PF16916">
    <property type="entry name" value="ZT_dimer"/>
    <property type="match status" value="1"/>
</dbReference>
<feature type="compositionally biased region" description="Basic and acidic residues" evidence="8">
    <location>
        <begin position="169"/>
        <end position="181"/>
    </location>
</feature>
<evidence type="ECO:0008006" key="15">
    <source>
        <dbReference type="Google" id="ProtNLM"/>
    </source>
</evidence>
<dbReference type="PANTHER" id="PTHR45820">
    <property type="entry name" value="FI23527P1"/>
    <property type="match status" value="1"/>
</dbReference>
<feature type="domain" description="Cation efflux protein transmembrane" evidence="11">
    <location>
        <begin position="10"/>
        <end position="250"/>
    </location>
</feature>
<feature type="transmembrane region" description="Helical" evidence="9">
    <location>
        <begin position="78"/>
        <end position="99"/>
    </location>
</feature>
<dbReference type="GO" id="GO:0016020">
    <property type="term" value="C:membrane"/>
    <property type="evidence" value="ECO:0007669"/>
    <property type="project" value="UniProtKB-SubCell"/>
</dbReference>
<evidence type="ECO:0000313" key="13">
    <source>
        <dbReference type="EMBL" id="KAJ9642236.1"/>
    </source>
</evidence>
<evidence type="ECO:0000256" key="3">
    <source>
        <dbReference type="ARBA" id="ARBA00022448"/>
    </source>
</evidence>
<evidence type="ECO:0000256" key="9">
    <source>
        <dbReference type="SAM" id="Phobius"/>
    </source>
</evidence>
<dbReference type="Gene3D" id="3.40.50.300">
    <property type="entry name" value="P-loop containing nucleotide triphosphate hydrolases"/>
    <property type="match status" value="1"/>
</dbReference>
<comment type="subcellular location">
    <subcellularLocation>
        <location evidence="1">Membrane</location>
        <topology evidence="1">Multi-pass membrane protein</topology>
    </subcellularLocation>
</comment>
<proteinExistence type="inferred from homology"/>
<evidence type="ECO:0000256" key="6">
    <source>
        <dbReference type="ARBA" id="ARBA00022989"/>
    </source>
</evidence>
<evidence type="ECO:0000256" key="2">
    <source>
        <dbReference type="ARBA" id="ARBA00008873"/>
    </source>
</evidence>
<gene>
    <name evidence="13" type="ORF">H2204_002605</name>
</gene>
<keyword evidence="6 9" id="KW-1133">Transmembrane helix</keyword>
<keyword evidence="3" id="KW-0813">Transport</keyword>
<evidence type="ECO:0000313" key="14">
    <source>
        <dbReference type="Proteomes" id="UP001172681"/>
    </source>
</evidence>
<evidence type="ECO:0000259" key="10">
    <source>
        <dbReference type="Pfam" id="PF00009"/>
    </source>
</evidence>
<evidence type="ECO:0000256" key="1">
    <source>
        <dbReference type="ARBA" id="ARBA00004141"/>
    </source>
</evidence>
<dbReference type="GO" id="GO:0005385">
    <property type="term" value="F:zinc ion transmembrane transporter activity"/>
    <property type="evidence" value="ECO:0007669"/>
    <property type="project" value="TreeGrafter"/>
</dbReference>
<protein>
    <recommendedName>
        <fullName evidence="15">Tr-type G domain-containing protein</fullName>
    </recommendedName>
</protein>
<evidence type="ECO:0000256" key="5">
    <source>
        <dbReference type="ARBA" id="ARBA00022833"/>
    </source>
</evidence>
<feature type="region of interest" description="Disordered" evidence="8">
    <location>
        <begin position="426"/>
        <end position="466"/>
    </location>
</feature>
<dbReference type="PANTHER" id="PTHR45820:SF5">
    <property type="entry name" value="DIFFUSION FACILITATOR FAMILY METAL ION TRANSPORTER, PUTATIVE-RELATED"/>
    <property type="match status" value="1"/>
</dbReference>
<keyword evidence="14" id="KW-1185">Reference proteome</keyword>
<organism evidence="13 14">
    <name type="scientific">Knufia peltigerae</name>
    <dbReference type="NCBI Taxonomy" id="1002370"/>
    <lineage>
        <taxon>Eukaryota</taxon>
        <taxon>Fungi</taxon>
        <taxon>Dikarya</taxon>
        <taxon>Ascomycota</taxon>
        <taxon>Pezizomycotina</taxon>
        <taxon>Eurotiomycetes</taxon>
        <taxon>Chaetothyriomycetidae</taxon>
        <taxon>Chaetothyriales</taxon>
        <taxon>Trichomeriaceae</taxon>
        <taxon>Knufia</taxon>
    </lineage>
</organism>
<feature type="transmembrane region" description="Helical" evidence="9">
    <location>
        <begin position="224"/>
        <end position="242"/>
    </location>
</feature>
<dbReference type="GO" id="GO:0003924">
    <property type="term" value="F:GTPase activity"/>
    <property type="evidence" value="ECO:0007669"/>
    <property type="project" value="InterPro"/>
</dbReference>
<feature type="region of interest" description="Disordered" evidence="8">
    <location>
        <begin position="356"/>
        <end position="388"/>
    </location>
</feature>
<dbReference type="InterPro" id="IPR002524">
    <property type="entry name" value="Cation_efflux"/>
</dbReference>
<feature type="transmembrane region" description="Helical" evidence="9">
    <location>
        <begin position="36"/>
        <end position="57"/>
    </location>
</feature>
<evidence type="ECO:0000259" key="11">
    <source>
        <dbReference type="Pfam" id="PF01545"/>
    </source>
</evidence>
<dbReference type="NCBIfam" id="TIGR01297">
    <property type="entry name" value="CDF"/>
    <property type="match status" value="1"/>
</dbReference>
<dbReference type="Proteomes" id="UP001172681">
    <property type="component" value="Unassembled WGS sequence"/>
</dbReference>
<accession>A0AA38YB19</accession>
<dbReference type="InterPro" id="IPR036837">
    <property type="entry name" value="Cation_efflux_CTD_sf"/>
</dbReference>
<dbReference type="GO" id="GO:0006882">
    <property type="term" value="P:intracellular zinc ion homeostasis"/>
    <property type="evidence" value="ECO:0007669"/>
    <property type="project" value="TreeGrafter"/>
</dbReference>
<feature type="region of interest" description="Disordered" evidence="8">
    <location>
        <begin position="160"/>
        <end position="181"/>
    </location>
</feature>
<dbReference type="SUPFAM" id="SSF161111">
    <property type="entry name" value="Cation efflux protein transmembrane domain-like"/>
    <property type="match status" value="1"/>
</dbReference>
<dbReference type="InterPro" id="IPR027417">
    <property type="entry name" value="P-loop_NTPase"/>
</dbReference>
<evidence type="ECO:0000259" key="12">
    <source>
        <dbReference type="Pfam" id="PF16916"/>
    </source>
</evidence>
<dbReference type="AlphaFoldDB" id="A0AA38YB19"/>
<comment type="caution">
    <text evidence="13">The sequence shown here is derived from an EMBL/GenBank/DDBJ whole genome shotgun (WGS) entry which is preliminary data.</text>
</comment>
<keyword evidence="5" id="KW-0862">Zinc</keyword>
<feature type="transmembrane region" description="Helical" evidence="9">
    <location>
        <begin position="114"/>
        <end position="133"/>
    </location>
</feature>
<sequence>MFNLTKPQRLMIIIGISFSFFLAEIGVGFYTKSLALVADAFHYLNDLVGFVVAFVAFKISERSHSPKELSFGWQRANLLGGFFNGVFLLALGVSIFLQAVERFIDLKRVENPKLVLIVGCVGFGLNVISAAFLHEHDHDVHQAVNQGIGATSDVDMGAVNAGHSHSTHRHEDSTRSTKKGHDHDLGMMGVLLHVIGDAANNVGVIIAAAVIWKAKYSARFYADPAVSMAISLMILFSAIPLVKRTGAILMQTVPRGLDPNDVKHDIETIDGVLAVHELHIWRLNQQKAVASAHIVVSDEAMADFMTLASTIKECFHAYGVHSATLQPELLAPTQSASGAESQPVVMASIFTYQDEPPRIHSPWSTPGTSTPQPSQNVETTIGDNFQDTRVLTTPLVEKLEPERQDGPTEYKLHLLLRPRRRAALNEPAATSPDLSPAGSHAPDRQTYTSGDSTLGRPLGQPSAQARQLRLQQLTTQLLWRLQQSSPFHSSSNADLVLPMLPEAGPRSGVPERPFRLLPGLEESQGALYEIGVADDGTLVGLTGEELQESLGNLETMATSLGCTTIVLRRVLVGPGERVDPELRSDKVRLQEDGLWVAEVLVFPDSRTTTDLNEPVTALDSGASIVEERYRDRVVEGASTEQFRVTLVGAASSGKSTLLGTISTSTLDNGRGKSRLSLLKHRHEIASGVTSSVAQELVGYQTDRACQSPVVNYASGNVSSWTDIHNLADRLVFLSDSPGLPRFAKSTFRSLISWKPSWTVLCVAADDNESNPSQSSETVTTSISSADHIAAKRVDFSLCHLDLCLRLDLPLIIVITKMDLANKTGLRSVLTKLLSALKASGKVPVVLGNSLGTVAVPEAGGFAPELQSVPDQEQAEADRLVASMEDGNAGRKVPILMTSTVTGQGIAKVHALLRSVPITISGDWMSSRSNTSPGISILFQVDEVFSIPPSRVYTQDAHVDHKNQGVVLCGLVSQGRLSVGDVLDLGPFAIDQEQNSPQASRSILKSKSYSTEAVSVPKRAGIFSRSYQDSPRMSLSATQLIPVYVRVKVVSLRSLRLPVTRMGPGETGTIGVVSIDDHRDLVVDLQKARKGMVLIDAHERPSGCRSFSATFSTIDFSHPTMPPLILGGHAIVYVNSIRAAVKIIAMATNEQVQGDGFDTSQQEAEMFSFDGKDAMEGPERSVSGEGLKVIEISFQFVSTVEWMNLGDSILVVPTVTAPGPVTGAAALNPSGLAGFVGKISDLFS</sequence>
<evidence type="ECO:0000256" key="8">
    <source>
        <dbReference type="SAM" id="MobiDB-lite"/>
    </source>
</evidence>
<comment type="similarity">
    <text evidence="2">Belongs to the cation diffusion facilitator (CDF) transporter (TC 2.A.4) family. SLC30A subfamily.</text>
</comment>
<dbReference type="EMBL" id="JAPDRN010000010">
    <property type="protein sequence ID" value="KAJ9642236.1"/>
    <property type="molecule type" value="Genomic_DNA"/>
</dbReference>
<dbReference type="InterPro" id="IPR058533">
    <property type="entry name" value="Cation_efflux_TM"/>
</dbReference>
<evidence type="ECO:0000256" key="7">
    <source>
        <dbReference type="ARBA" id="ARBA00023136"/>
    </source>
</evidence>
<feature type="domain" description="Cation efflux protein cytoplasmic" evidence="12">
    <location>
        <begin position="256"/>
        <end position="328"/>
    </location>
</feature>
<feature type="transmembrane region" description="Helical" evidence="9">
    <location>
        <begin position="12"/>
        <end position="30"/>
    </location>
</feature>
<dbReference type="Pfam" id="PF01545">
    <property type="entry name" value="Cation_efflux"/>
    <property type="match status" value="1"/>
</dbReference>
<dbReference type="SUPFAM" id="SSF160240">
    <property type="entry name" value="Cation efflux protein cytoplasmic domain-like"/>
    <property type="match status" value="1"/>
</dbReference>
<dbReference type="InterPro" id="IPR027470">
    <property type="entry name" value="Cation_efflux_CTD"/>
</dbReference>
<feature type="compositionally biased region" description="Polar residues" evidence="8">
    <location>
        <begin position="362"/>
        <end position="388"/>
    </location>
</feature>
<evidence type="ECO:0000256" key="4">
    <source>
        <dbReference type="ARBA" id="ARBA00022692"/>
    </source>
</evidence>
<feature type="domain" description="Tr-type G" evidence="10">
    <location>
        <begin position="644"/>
        <end position="910"/>
    </location>
</feature>
<dbReference type="SUPFAM" id="SSF52540">
    <property type="entry name" value="P-loop containing nucleoside triphosphate hydrolases"/>
    <property type="match status" value="1"/>
</dbReference>
<dbReference type="InterPro" id="IPR000795">
    <property type="entry name" value="T_Tr_GTP-bd_dom"/>
</dbReference>
<dbReference type="GO" id="GO:0005525">
    <property type="term" value="F:GTP binding"/>
    <property type="evidence" value="ECO:0007669"/>
    <property type="project" value="InterPro"/>
</dbReference>